<dbReference type="AlphaFoldDB" id="A0A197JHC7"/>
<feature type="compositionally biased region" description="Low complexity" evidence="1">
    <location>
        <begin position="63"/>
        <end position="101"/>
    </location>
</feature>
<evidence type="ECO:0000256" key="1">
    <source>
        <dbReference type="SAM" id="MobiDB-lite"/>
    </source>
</evidence>
<feature type="compositionally biased region" description="Polar residues" evidence="1">
    <location>
        <begin position="781"/>
        <end position="791"/>
    </location>
</feature>
<evidence type="ECO:0000313" key="2">
    <source>
        <dbReference type="EMBL" id="OAQ24393.1"/>
    </source>
</evidence>
<organism evidence="2 3">
    <name type="scientific">Linnemannia elongata AG-77</name>
    <dbReference type="NCBI Taxonomy" id="1314771"/>
    <lineage>
        <taxon>Eukaryota</taxon>
        <taxon>Fungi</taxon>
        <taxon>Fungi incertae sedis</taxon>
        <taxon>Mucoromycota</taxon>
        <taxon>Mortierellomycotina</taxon>
        <taxon>Mortierellomycetes</taxon>
        <taxon>Mortierellales</taxon>
        <taxon>Mortierellaceae</taxon>
        <taxon>Linnemannia</taxon>
    </lineage>
</organism>
<feature type="compositionally biased region" description="Polar residues" evidence="1">
    <location>
        <begin position="416"/>
        <end position="428"/>
    </location>
</feature>
<name>A0A197JHC7_9FUNG</name>
<feature type="compositionally biased region" description="Polar residues" evidence="1">
    <location>
        <begin position="129"/>
        <end position="139"/>
    </location>
</feature>
<feature type="compositionally biased region" description="Polar residues" evidence="1">
    <location>
        <begin position="360"/>
        <end position="375"/>
    </location>
</feature>
<feature type="compositionally biased region" description="Polar residues" evidence="1">
    <location>
        <begin position="108"/>
        <end position="121"/>
    </location>
</feature>
<reference evidence="2 3" key="1">
    <citation type="submission" date="2016-05" db="EMBL/GenBank/DDBJ databases">
        <title>Genome sequencing reveals origins of a unique bacterial endosymbiosis in the earliest lineages of terrestrial Fungi.</title>
        <authorList>
            <consortium name="DOE Joint Genome Institute"/>
            <person name="Uehling J."/>
            <person name="Gryganskyi A."/>
            <person name="Hameed K."/>
            <person name="Tschaplinski T."/>
            <person name="Misztal P."/>
            <person name="Wu S."/>
            <person name="Desiro A."/>
            <person name="Vande Pol N."/>
            <person name="Du Z.-Y."/>
            <person name="Zienkiewicz A."/>
            <person name="Zienkiewicz K."/>
            <person name="Morin E."/>
            <person name="Tisserant E."/>
            <person name="Splivallo R."/>
            <person name="Hainaut M."/>
            <person name="Henrissat B."/>
            <person name="Ohm R."/>
            <person name="Kuo A."/>
            <person name="Yan J."/>
            <person name="Lipzen A."/>
            <person name="Nolan M."/>
            <person name="Labutti K."/>
            <person name="Barry K."/>
            <person name="Goldstein A."/>
            <person name="Labbe J."/>
            <person name="Schadt C."/>
            <person name="Tuskan G."/>
            <person name="Grigoriev I."/>
            <person name="Martin F."/>
            <person name="Vilgalys R."/>
            <person name="Bonito G."/>
        </authorList>
    </citation>
    <scope>NUCLEOTIDE SEQUENCE [LARGE SCALE GENOMIC DNA]</scope>
    <source>
        <strain evidence="2 3">AG-77</strain>
    </source>
</reference>
<keyword evidence="3" id="KW-1185">Reference proteome</keyword>
<dbReference type="Proteomes" id="UP000078512">
    <property type="component" value="Unassembled WGS sequence"/>
</dbReference>
<feature type="compositionally biased region" description="Low complexity" evidence="1">
    <location>
        <begin position="648"/>
        <end position="666"/>
    </location>
</feature>
<feature type="compositionally biased region" description="Basic and acidic residues" evidence="1">
    <location>
        <begin position="43"/>
        <end position="56"/>
    </location>
</feature>
<feature type="compositionally biased region" description="Polar residues" evidence="1">
    <location>
        <begin position="226"/>
        <end position="256"/>
    </location>
</feature>
<evidence type="ECO:0000313" key="3">
    <source>
        <dbReference type="Proteomes" id="UP000078512"/>
    </source>
</evidence>
<feature type="compositionally biased region" description="Low complexity" evidence="1">
    <location>
        <begin position="396"/>
        <end position="410"/>
    </location>
</feature>
<accession>A0A197JHC7</accession>
<feature type="compositionally biased region" description="Basic and acidic residues" evidence="1">
    <location>
        <begin position="430"/>
        <end position="443"/>
    </location>
</feature>
<feature type="compositionally biased region" description="Low complexity" evidence="1">
    <location>
        <begin position="479"/>
        <end position="493"/>
    </location>
</feature>
<dbReference type="EMBL" id="KV442095">
    <property type="protein sequence ID" value="OAQ24393.1"/>
    <property type="molecule type" value="Genomic_DNA"/>
</dbReference>
<feature type="compositionally biased region" description="Low complexity" evidence="1">
    <location>
        <begin position="544"/>
        <end position="562"/>
    </location>
</feature>
<feature type="region of interest" description="Disordered" evidence="1">
    <location>
        <begin position="781"/>
        <end position="814"/>
    </location>
</feature>
<gene>
    <name evidence="2" type="ORF">K457DRAFT_158787</name>
</gene>
<protein>
    <submittedName>
        <fullName evidence="2">Uncharacterized protein</fullName>
    </submittedName>
</protein>
<feature type="compositionally biased region" description="Low complexity" evidence="1">
    <location>
        <begin position="792"/>
        <end position="814"/>
    </location>
</feature>
<feature type="region of interest" description="Disordered" evidence="1">
    <location>
        <begin position="25"/>
        <end position="144"/>
    </location>
</feature>
<dbReference type="OrthoDB" id="2449632at2759"/>
<feature type="region of interest" description="Disordered" evidence="1">
    <location>
        <begin position="160"/>
        <end position="266"/>
    </location>
</feature>
<feature type="region of interest" description="Disordered" evidence="1">
    <location>
        <begin position="639"/>
        <end position="677"/>
    </location>
</feature>
<feature type="compositionally biased region" description="Polar residues" evidence="1">
    <location>
        <begin position="523"/>
        <end position="542"/>
    </location>
</feature>
<sequence>MATLSHSSTTSQAAEALLNRARRLSSNAYERTRPPATFAEGEDSNHLHISHYDSFRPRSSNMPILLPRSSSRPSSLSNPSSTTTTSATSATHTTITSTPIIVSDAEGVSSSPTDQTPSQVPTPEGPDHTFSSTHNNTFLDPSRAHTLPCTTSTLSSQSTRLTSLSATGSRPRALTLEAIREVRVPEGESTSESKSPKDQHRKHRSENGGSLVRDILTALRQHTELESPTFNHRHTTYLTTNPDHDNNSSLPSSMSPEQKRQQHSIQTAVEECELDGRSGLASGKGALSPNQQIALPLKAEIASKSNSDLTTSLKHVPESETYKSHMTVGEPSSEATLPLRLPGHGVDGDGASSADETRETTIITPNHTSAPSSDYSSEEEDGPIASAQEKEKEVIALSASEPLSSSLTAAEPLEPTKTSIFPSSSTGSMLEREPSRKEGKEGKGAFLLHRIGVRKNSFTESAPPSSVTAAALSPRDSSDTSSIHSQSTQRSTGSGSGLPQHKLSKRSTKLLGKFVPKFLHTSFSPSLSTPGSNTSPSLQTVGLSPLSTRSSRSESMSGQSHSPTNKTFAAYGTRTGGSSAPSSNKSSRESLVLDTTYDTDSLSPGYTNMDATSPQYLEFLRSDTHISPSFMARRSSCSSATSKMSGNSFGSKPSASSMSSFDPSESNEFRRRSGSAKGGDSMYAFEVKYDGEDVKEDLEVEEITAAAAAAEAAAAMNADEVVSDDDDPPLSPYIIDEDCDDDFFLNSVLRKKSNPSMTTDYSEHQQQRGFTPVMMSSYPSGTTMSSIHSSVTTPSLSGWSSTSSQASTPSPTSPLLLNGQVYPFPVTAPPPAATSAMGVKSSSNTTMHLHYRSNPLPPPVKLGLDEKRSRLRDAVGEWRRSANISN</sequence>
<feature type="region of interest" description="Disordered" evidence="1">
    <location>
        <begin position="320"/>
        <end position="444"/>
    </location>
</feature>
<feature type="compositionally biased region" description="Polar residues" evidence="1">
    <location>
        <begin position="457"/>
        <end position="468"/>
    </location>
</feature>
<feature type="region of interest" description="Disordered" evidence="1">
    <location>
        <begin position="523"/>
        <end position="592"/>
    </location>
</feature>
<feature type="region of interest" description="Disordered" evidence="1">
    <location>
        <begin position="457"/>
        <end position="503"/>
    </location>
</feature>
<proteinExistence type="predicted"/>